<sequence>MFRSSLVPALAAAIVSGAVLTACGGSGDDKDATAYGVGRTSIEWLDSSRTERCGKQAGSATRRLKAYLWYPSDPQANARKSPLLTPEMASFLADTQGVSAAVLKSLPGESYADAPLSRRSTSYPVLLMSHGGGGGFPEQYASTAEALAAKGYVVVGLFHPYQSIATFFANGDIVTMDFACDPIGALPEIGATSSYQDFTANWQYTVRLDEYVSADFASALNQLDLLNSGSAKFGHRLELGRVGAFGHSFGGAHAFRAARHIPRVVAAANIDGTLFSEDYAQGAGAGKALLTVLSGDGMAGGNIAARVSQLQAMGMTQPQASAVANRGVPQTAYAASRPAHLLTVPGARHANFTDAGLWAAAGVPVDATAVNLADAREILNVQHQVLSDFFDRYLRGQAVRLGVPATSLKGIRLESRE</sequence>
<dbReference type="EMBL" id="JABSNM010000025">
    <property type="protein sequence ID" value="NRT58224.1"/>
    <property type="molecule type" value="Genomic_DNA"/>
</dbReference>
<keyword evidence="1 5" id="KW-0378">Hydrolase</keyword>
<evidence type="ECO:0000256" key="1">
    <source>
        <dbReference type="ARBA" id="ARBA00022801"/>
    </source>
</evidence>
<accession>A0ABX2G9P9</accession>
<dbReference type="PANTHER" id="PTHR10272">
    <property type="entry name" value="PLATELET-ACTIVATING FACTOR ACETYLHYDROLASE"/>
    <property type="match status" value="1"/>
</dbReference>
<feature type="signal peptide" evidence="4">
    <location>
        <begin position="1"/>
        <end position="21"/>
    </location>
</feature>
<keyword evidence="2" id="KW-0442">Lipid degradation</keyword>
<dbReference type="Pfam" id="PF03403">
    <property type="entry name" value="PAF-AH_p_II"/>
    <property type="match status" value="1"/>
</dbReference>
<protein>
    <submittedName>
        <fullName evidence="5">Dienelactone hydrolase</fullName>
    </submittedName>
</protein>
<feature type="chain" id="PRO_5046600641" evidence="4">
    <location>
        <begin position="22"/>
        <end position="417"/>
    </location>
</feature>
<gene>
    <name evidence="5" type="ORF">HNQ01_003991</name>
</gene>
<name>A0ABX2G9P9_9BURK</name>
<proteinExistence type="predicted"/>
<evidence type="ECO:0000256" key="2">
    <source>
        <dbReference type="ARBA" id="ARBA00022963"/>
    </source>
</evidence>
<evidence type="ECO:0000313" key="5">
    <source>
        <dbReference type="EMBL" id="NRT58224.1"/>
    </source>
</evidence>
<dbReference type="Proteomes" id="UP001516061">
    <property type="component" value="Unassembled WGS sequence"/>
</dbReference>
<dbReference type="RefSeq" id="WP_173807255.1">
    <property type="nucleotide sequence ID" value="NZ_JABSNM010000025.1"/>
</dbReference>
<keyword evidence="6" id="KW-1185">Reference proteome</keyword>
<keyword evidence="3" id="KW-0443">Lipid metabolism</keyword>
<dbReference type="SUPFAM" id="SSF53474">
    <property type="entry name" value="alpha/beta-Hydrolases"/>
    <property type="match status" value="1"/>
</dbReference>
<dbReference type="InterPro" id="IPR029058">
    <property type="entry name" value="AB_hydrolase_fold"/>
</dbReference>
<comment type="caution">
    <text evidence="5">The sequence shown here is derived from an EMBL/GenBank/DDBJ whole genome shotgun (WGS) entry which is preliminary data.</text>
</comment>
<reference evidence="5 6" key="1">
    <citation type="submission" date="2020-05" db="EMBL/GenBank/DDBJ databases">
        <title>Genomic Encyclopedia of Type Strains, Phase IV (KMG-V): Genome sequencing to study the core and pangenomes of soil and plant-associated prokaryotes.</title>
        <authorList>
            <person name="Whitman W."/>
        </authorList>
    </citation>
    <scope>NUCLEOTIDE SEQUENCE [LARGE SCALE GENOMIC DNA]</scope>
    <source>
        <strain evidence="5 6">C29</strain>
    </source>
</reference>
<dbReference type="PANTHER" id="PTHR10272:SF0">
    <property type="entry name" value="PLATELET-ACTIVATING FACTOR ACETYLHYDROLASE"/>
    <property type="match status" value="1"/>
</dbReference>
<evidence type="ECO:0000313" key="6">
    <source>
        <dbReference type="Proteomes" id="UP001516061"/>
    </source>
</evidence>
<keyword evidence="4" id="KW-0732">Signal</keyword>
<evidence type="ECO:0000256" key="4">
    <source>
        <dbReference type="SAM" id="SignalP"/>
    </source>
</evidence>
<evidence type="ECO:0000256" key="3">
    <source>
        <dbReference type="ARBA" id="ARBA00023098"/>
    </source>
</evidence>
<dbReference type="GO" id="GO:0016787">
    <property type="term" value="F:hydrolase activity"/>
    <property type="evidence" value="ECO:0007669"/>
    <property type="project" value="UniProtKB-KW"/>
</dbReference>
<dbReference type="Gene3D" id="3.40.50.1820">
    <property type="entry name" value="alpha/beta hydrolase"/>
    <property type="match status" value="1"/>
</dbReference>
<organism evidence="5 6">
    <name type="scientific">Sphaerotilus uruguayifluvii</name>
    <dbReference type="NCBI Taxonomy" id="2735897"/>
    <lineage>
        <taxon>Bacteria</taxon>
        <taxon>Pseudomonadati</taxon>
        <taxon>Pseudomonadota</taxon>
        <taxon>Betaproteobacteria</taxon>
        <taxon>Burkholderiales</taxon>
        <taxon>Sphaerotilaceae</taxon>
        <taxon>Sphaerotilus</taxon>
    </lineage>
</organism>
<dbReference type="PROSITE" id="PS51257">
    <property type="entry name" value="PROKAR_LIPOPROTEIN"/>
    <property type="match status" value="1"/>
</dbReference>